<evidence type="ECO:0000256" key="2">
    <source>
        <dbReference type="SAM" id="SignalP"/>
    </source>
</evidence>
<reference evidence="4 5" key="1">
    <citation type="submission" date="2019-03" db="EMBL/GenBank/DDBJ databases">
        <title>Rhodosporidium diobovatum UCD-FST 08-225 genome sequencing, assembly, and annotation.</title>
        <authorList>
            <person name="Fakankun I.U."/>
            <person name="Fristensky B."/>
            <person name="Levin D.B."/>
        </authorList>
    </citation>
    <scope>NUCLEOTIDE SEQUENCE [LARGE SCALE GENOMIC DNA]</scope>
    <source>
        <strain evidence="4 5">UCD-FST 08-225</strain>
    </source>
</reference>
<feature type="signal peptide" evidence="2">
    <location>
        <begin position="1"/>
        <end position="18"/>
    </location>
</feature>
<sequence>MLARTAFAAATLVVAASAQSTGSLIDGLSATCQSAALSLLTGNSDLGNCAAIGSLSSIVLTSGSVVDPINSWLETLCGEDDCSEATLQNATSAIEQGCASEISSGGELVSTVVSVLGNFNQVKEGLCLKYTSNSSFCVTELLESVQNATGQSLTVSTLTSLDVSTLQSLDAASFCTDCAHGLVTKLDAALSNSSSSSSDASSTLMSETAAVCGDSFTDGQVPSTLSEASGSNTTTTSNGVESSSLNGAPGVGAGLWKVAVAALLGAAGIAALA</sequence>
<accession>A0A5C5G8N2</accession>
<feature type="compositionally biased region" description="Low complexity" evidence="1">
    <location>
        <begin position="226"/>
        <end position="243"/>
    </location>
</feature>
<evidence type="ECO:0000313" key="5">
    <source>
        <dbReference type="Proteomes" id="UP000311382"/>
    </source>
</evidence>
<proteinExistence type="predicted"/>
<dbReference type="PANTHER" id="PTHR34862:SF1">
    <property type="entry name" value="SPARK DOMAIN-CONTAINING PROTEIN"/>
    <property type="match status" value="1"/>
</dbReference>
<name>A0A5C5G8N2_9BASI</name>
<dbReference type="InterPro" id="IPR056146">
    <property type="entry name" value="DUF7729"/>
</dbReference>
<evidence type="ECO:0000256" key="1">
    <source>
        <dbReference type="SAM" id="MobiDB-lite"/>
    </source>
</evidence>
<dbReference type="STRING" id="5288.A0A5C5G8N2"/>
<dbReference type="AlphaFoldDB" id="A0A5C5G8N2"/>
<protein>
    <recommendedName>
        <fullName evidence="3">DUF7729 domain-containing protein</fullName>
    </recommendedName>
</protein>
<organism evidence="4 5">
    <name type="scientific">Rhodotorula diobovata</name>
    <dbReference type="NCBI Taxonomy" id="5288"/>
    <lineage>
        <taxon>Eukaryota</taxon>
        <taxon>Fungi</taxon>
        <taxon>Dikarya</taxon>
        <taxon>Basidiomycota</taxon>
        <taxon>Pucciniomycotina</taxon>
        <taxon>Microbotryomycetes</taxon>
        <taxon>Sporidiobolales</taxon>
        <taxon>Sporidiobolaceae</taxon>
        <taxon>Rhodotorula</taxon>
    </lineage>
</organism>
<dbReference type="OrthoDB" id="2536450at2759"/>
<dbReference type="EMBL" id="SOZI01000001">
    <property type="protein sequence ID" value="TNY24752.1"/>
    <property type="molecule type" value="Genomic_DNA"/>
</dbReference>
<evidence type="ECO:0000259" key="3">
    <source>
        <dbReference type="Pfam" id="PF24855"/>
    </source>
</evidence>
<gene>
    <name evidence="4" type="ORF">DMC30DRAFT_412990</name>
</gene>
<keyword evidence="5" id="KW-1185">Reference proteome</keyword>
<dbReference type="PANTHER" id="PTHR34862">
    <property type="entry name" value="SPARK DOMAIN-CONTAINING PROTEIN"/>
    <property type="match status" value="1"/>
</dbReference>
<keyword evidence="2" id="KW-0732">Signal</keyword>
<dbReference type="Proteomes" id="UP000311382">
    <property type="component" value="Unassembled WGS sequence"/>
</dbReference>
<comment type="caution">
    <text evidence="4">The sequence shown here is derived from an EMBL/GenBank/DDBJ whole genome shotgun (WGS) entry which is preliminary data.</text>
</comment>
<feature type="domain" description="DUF7729" evidence="3">
    <location>
        <begin position="31"/>
        <end position="218"/>
    </location>
</feature>
<feature type="chain" id="PRO_5022965915" description="DUF7729 domain-containing protein" evidence="2">
    <location>
        <begin position="19"/>
        <end position="273"/>
    </location>
</feature>
<dbReference type="Pfam" id="PF24855">
    <property type="entry name" value="DUF7729"/>
    <property type="match status" value="1"/>
</dbReference>
<feature type="region of interest" description="Disordered" evidence="1">
    <location>
        <begin position="223"/>
        <end position="243"/>
    </location>
</feature>
<evidence type="ECO:0000313" key="4">
    <source>
        <dbReference type="EMBL" id="TNY24752.1"/>
    </source>
</evidence>